<keyword evidence="7" id="KW-0325">Glycoprotein</keyword>
<dbReference type="SUPFAM" id="SSF53850">
    <property type="entry name" value="Periplasmic binding protein-like II"/>
    <property type="match status" value="1"/>
</dbReference>
<evidence type="ECO:0000313" key="10">
    <source>
        <dbReference type="Proteomes" id="UP001153148"/>
    </source>
</evidence>
<dbReference type="Gene3D" id="3.40.190.10">
    <property type="entry name" value="Periplasmic binding protein-like II"/>
    <property type="match status" value="2"/>
</dbReference>
<feature type="non-terminal residue" evidence="9">
    <location>
        <position position="1"/>
    </location>
</feature>
<evidence type="ECO:0000256" key="2">
    <source>
        <dbReference type="ARBA" id="ARBA00022475"/>
    </source>
</evidence>
<reference evidence="9" key="1">
    <citation type="submission" date="2021-03" db="EMBL/GenBank/DDBJ databases">
        <authorList>
            <person name="Tran Van P."/>
        </authorList>
    </citation>
    <scope>NUCLEOTIDE SEQUENCE</scope>
</reference>
<evidence type="ECO:0000313" key="9">
    <source>
        <dbReference type="EMBL" id="CAG2067690.1"/>
    </source>
</evidence>
<keyword evidence="5 8" id="KW-0472">Membrane</keyword>
<keyword evidence="6" id="KW-0675">Receptor</keyword>
<keyword evidence="2" id="KW-1003">Cell membrane</keyword>
<keyword evidence="4 8" id="KW-1133">Transmembrane helix</keyword>
<gene>
    <name evidence="9" type="ORF">TPAB3V08_LOCUS14633</name>
</gene>
<evidence type="ECO:0000256" key="3">
    <source>
        <dbReference type="ARBA" id="ARBA00022692"/>
    </source>
</evidence>
<evidence type="ECO:0000256" key="1">
    <source>
        <dbReference type="ARBA" id="ARBA00004651"/>
    </source>
</evidence>
<comment type="subcellular location">
    <subcellularLocation>
        <location evidence="1">Cell membrane</location>
        <topology evidence="1">Multi-pass membrane protein</topology>
    </subcellularLocation>
</comment>
<comment type="caution">
    <text evidence="9">The sequence shown here is derived from an EMBL/GenBank/DDBJ whole genome shotgun (WGS) entry which is preliminary data.</text>
</comment>
<sequence length="153" mass="17282">SSKDPLLRQLYDKVMSSDTSNFPSSIGEGLERACTTQYAFLAPLISVVGLAKELPCRISMLPYVFMKAGLPFATPKNSTYRRLFNHKIRQMWDSGIFALIMTQKLPKILYEEPKSISVNLNDVTPILALLAVGILVAWCVLLLEMTKKRHRNH</sequence>
<evidence type="ECO:0000256" key="6">
    <source>
        <dbReference type="ARBA" id="ARBA00023170"/>
    </source>
</evidence>
<dbReference type="EMBL" id="CAJPIN010073308">
    <property type="protein sequence ID" value="CAG2067690.1"/>
    <property type="molecule type" value="Genomic_DNA"/>
</dbReference>
<dbReference type="PANTHER" id="PTHR42643:SF30">
    <property type="entry name" value="IONOTROPIC RECEPTOR 40A-RELATED"/>
    <property type="match status" value="1"/>
</dbReference>
<organism evidence="9 10">
    <name type="scientific">Timema podura</name>
    <name type="common">Walking stick</name>
    <dbReference type="NCBI Taxonomy" id="61482"/>
    <lineage>
        <taxon>Eukaryota</taxon>
        <taxon>Metazoa</taxon>
        <taxon>Ecdysozoa</taxon>
        <taxon>Arthropoda</taxon>
        <taxon>Hexapoda</taxon>
        <taxon>Insecta</taxon>
        <taxon>Pterygota</taxon>
        <taxon>Neoptera</taxon>
        <taxon>Polyneoptera</taxon>
        <taxon>Phasmatodea</taxon>
        <taxon>Timematodea</taxon>
        <taxon>Timematoidea</taxon>
        <taxon>Timematidae</taxon>
        <taxon>Timema</taxon>
    </lineage>
</organism>
<proteinExistence type="predicted"/>
<keyword evidence="10" id="KW-1185">Reference proteome</keyword>
<name>A0ABN7PJU8_TIMPD</name>
<evidence type="ECO:0000256" key="4">
    <source>
        <dbReference type="ARBA" id="ARBA00022989"/>
    </source>
</evidence>
<keyword evidence="3 8" id="KW-0812">Transmembrane</keyword>
<evidence type="ECO:0000256" key="7">
    <source>
        <dbReference type="ARBA" id="ARBA00023180"/>
    </source>
</evidence>
<dbReference type="PANTHER" id="PTHR42643">
    <property type="entry name" value="IONOTROPIC RECEPTOR 20A-RELATED"/>
    <property type="match status" value="1"/>
</dbReference>
<protein>
    <submittedName>
        <fullName evidence="9">Uncharacterized protein</fullName>
    </submittedName>
</protein>
<dbReference type="Proteomes" id="UP001153148">
    <property type="component" value="Unassembled WGS sequence"/>
</dbReference>
<feature type="transmembrane region" description="Helical" evidence="8">
    <location>
        <begin position="123"/>
        <end position="143"/>
    </location>
</feature>
<evidence type="ECO:0000256" key="5">
    <source>
        <dbReference type="ARBA" id="ARBA00023136"/>
    </source>
</evidence>
<accession>A0ABN7PJU8</accession>
<evidence type="ECO:0000256" key="8">
    <source>
        <dbReference type="SAM" id="Phobius"/>
    </source>
</evidence>
<dbReference type="InterPro" id="IPR052192">
    <property type="entry name" value="Insect_Ionotropic_Sensory_Rcpt"/>
</dbReference>